<dbReference type="InterPro" id="IPR028098">
    <property type="entry name" value="Glyco_trans_4-like_N"/>
</dbReference>
<dbReference type="SUPFAM" id="SSF53756">
    <property type="entry name" value="UDP-Glycosyltransferase/glycogen phosphorylase"/>
    <property type="match status" value="1"/>
</dbReference>
<comment type="caution">
    <text evidence="2">The sequence shown here is derived from an EMBL/GenBank/DDBJ whole genome shotgun (WGS) entry which is preliminary data.</text>
</comment>
<dbReference type="Pfam" id="PF13477">
    <property type="entry name" value="Glyco_trans_4_2"/>
    <property type="match status" value="1"/>
</dbReference>
<name>A0ABQ6B1G7_9BRAD</name>
<dbReference type="Pfam" id="PF13692">
    <property type="entry name" value="Glyco_trans_1_4"/>
    <property type="match status" value="1"/>
</dbReference>
<evidence type="ECO:0000313" key="2">
    <source>
        <dbReference type="EMBL" id="GLR87671.1"/>
    </source>
</evidence>
<feature type="domain" description="Glycosyltransferase subfamily 4-like N-terminal" evidence="1">
    <location>
        <begin position="33"/>
        <end position="92"/>
    </location>
</feature>
<dbReference type="Proteomes" id="UP001156905">
    <property type="component" value="Unassembled WGS sequence"/>
</dbReference>
<sequence length="328" mass="36869">MGDLLTTPNEAVRLGRADESDATTEGRYGPQVLAALIARLQPDLIHSMEFQHAAYLVLAARDVMPKRFPRWLATNWGSDIFYFGNFPDHARQIRRVCQAIDRYSCECHRDLALGRQFGYSGPDMPVLPNSGGMDIEHVRSLRDSLPPSKRKMIMVKGYDHFAGRAMISLALLERFAEQLREYTIVLYSVGARPRVRALELADAGILNIKVIDLASHDDILRHFGKARIYLGISISDAISTSVLEAMAMGAFPIQTNTSCCEEWFVNSMTGFAVPPDDFEEICGKFERALKDDALVDYAAIENFKVIESRLGRDTLKPKMAEFYRRALA</sequence>
<organism evidence="2 3">
    <name type="scientific">Bradyrhizobium iriomotense</name>
    <dbReference type="NCBI Taxonomy" id="441950"/>
    <lineage>
        <taxon>Bacteria</taxon>
        <taxon>Pseudomonadati</taxon>
        <taxon>Pseudomonadota</taxon>
        <taxon>Alphaproteobacteria</taxon>
        <taxon>Hyphomicrobiales</taxon>
        <taxon>Nitrobacteraceae</taxon>
        <taxon>Bradyrhizobium</taxon>
    </lineage>
</organism>
<evidence type="ECO:0000259" key="1">
    <source>
        <dbReference type="Pfam" id="PF13477"/>
    </source>
</evidence>
<protein>
    <recommendedName>
        <fullName evidence="1">Glycosyltransferase subfamily 4-like N-terminal domain-containing protein</fullName>
    </recommendedName>
</protein>
<dbReference type="EMBL" id="BSOW01000015">
    <property type="protein sequence ID" value="GLR87671.1"/>
    <property type="molecule type" value="Genomic_DNA"/>
</dbReference>
<proteinExistence type="predicted"/>
<gene>
    <name evidence="2" type="ORF">GCM10007857_43820</name>
</gene>
<accession>A0ABQ6B1G7</accession>
<reference evidence="3" key="1">
    <citation type="journal article" date="2019" name="Int. J. Syst. Evol. Microbiol.">
        <title>The Global Catalogue of Microorganisms (GCM) 10K type strain sequencing project: providing services to taxonomists for standard genome sequencing and annotation.</title>
        <authorList>
            <consortium name="The Broad Institute Genomics Platform"/>
            <consortium name="The Broad Institute Genome Sequencing Center for Infectious Disease"/>
            <person name="Wu L."/>
            <person name="Ma J."/>
        </authorList>
    </citation>
    <scope>NUCLEOTIDE SEQUENCE [LARGE SCALE GENOMIC DNA]</scope>
    <source>
        <strain evidence="3">NBRC 102520</strain>
    </source>
</reference>
<dbReference type="Gene3D" id="3.40.50.2000">
    <property type="entry name" value="Glycogen Phosphorylase B"/>
    <property type="match status" value="2"/>
</dbReference>
<keyword evidence="3" id="KW-1185">Reference proteome</keyword>
<evidence type="ECO:0000313" key="3">
    <source>
        <dbReference type="Proteomes" id="UP001156905"/>
    </source>
</evidence>